<dbReference type="InterPro" id="IPR021127">
    <property type="entry name" value="CRISPR_associated_Cas2"/>
</dbReference>
<dbReference type="Proteomes" id="UP000768163">
    <property type="component" value="Unassembled WGS sequence"/>
</dbReference>
<dbReference type="GO" id="GO:0016787">
    <property type="term" value="F:hydrolase activity"/>
    <property type="evidence" value="ECO:0007669"/>
    <property type="project" value="UniProtKB-KW"/>
</dbReference>
<dbReference type="EC" id="3.1.-.-" evidence="8"/>
<evidence type="ECO:0000256" key="7">
    <source>
        <dbReference type="ARBA" id="ARBA00023118"/>
    </source>
</evidence>
<gene>
    <name evidence="8 10" type="primary">cas2</name>
    <name evidence="10" type="ORF">GW779_05895</name>
    <name evidence="9" type="ORF">GW910_06170</name>
</gene>
<proteinExistence type="inferred from homology"/>
<dbReference type="Proteomes" id="UP000738826">
    <property type="component" value="Unassembled WGS sequence"/>
</dbReference>
<reference evidence="10" key="1">
    <citation type="submission" date="2019-11" db="EMBL/GenBank/DDBJ databases">
        <title>Lipid analysis of CO2-rich subsurface aquifers suggests an autotrophy-based deep biosphere with lysolipids enriched in CPR bacteria.</title>
        <authorList>
            <person name="Probst A.J."/>
            <person name="Elling F.J."/>
            <person name="Castelle C.J."/>
            <person name="Zhu Q."/>
            <person name="Elvert M."/>
            <person name="Birarda G."/>
            <person name="Holman H.-Y."/>
            <person name="Lane K.R."/>
            <person name="Ladd B."/>
            <person name="Ryan M.C."/>
            <person name="Woyke T."/>
            <person name="Hinrichs K.-U."/>
            <person name="Banfield J.F."/>
        </authorList>
    </citation>
    <scope>NUCLEOTIDE SEQUENCE</scope>
    <source>
        <strain evidence="9">CG_2015-01_33_1645</strain>
        <strain evidence="10">CG_2015-04_33_537</strain>
    </source>
</reference>
<dbReference type="PANTHER" id="PTHR34405">
    <property type="entry name" value="CRISPR-ASSOCIATED ENDORIBONUCLEASE CAS2"/>
    <property type="match status" value="1"/>
</dbReference>
<keyword evidence="5 8" id="KW-0378">Hydrolase</keyword>
<accession>A0A8J7YXX8</accession>
<dbReference type="GO" id="GO:0051607">
    <property type="term" value="P:defense response to virus"/>
    <property type="evidence" value="ECO:0007669"/>
    <property type="project" value="UniProtKB-UniRule"/>
</dbReference>
<comment type="cofactor">
    <cofactor evidence="1 8">
        <name>Mg(2+)</name>
        <dbReference type="ChEBI" id="CHEBI:18420"/>
    </cofactor>
</comment>
<keyword evidence="2 8" id="KW-0540">Nuclease</keyword>
<dbReference type="NCBIfam" id="TIGR01573">
    <property type="entry name" value="cas2"/>
    <property type="match status" value="1"/>
</dbReference>
<dbReference type="GO" id="GO:0046872">
    <property type="term" value="F:metal ion binding"/>
    <property type="evidence" value="ECO:0007669"/>
    <property type="project" value="UniProtKB-UniRule"/>
</dbReference>
<dbReference type="EMBL" id="JAACVF010000181">
    <property type="protein sequence ID" value="NCN65625.1"/>
    <property type="molecule type" value="Genomic_DNA"/>
</dbReference>
<comment type="similarity">
    <text evidence="8">Belongs to the CRISPR-associated endoribonuclease Cas2 protein family.</text>
</comment>
<evidence type="ECO:0000313" key="10">
    <source>
        <dbReference type="EMBL" id="NCS91915.1"/>
    </source>
</evidence>
<keyword evidence="3 8" id="KW-0479">Metal-binding</keyword>
<evidence type="ECO:0000256" key="2">
    <source>
        <dbReference type="ARBA" id="ARBA00022722"/>
    </source>
</evidence>
<dbReference type="SUPFAM" id="SSF143430">
    <property type="entry name" value="TTP0101/SSO1404-like"/>
    <property type="match status" value="1"/>
</dbReference>
<keyword evidence="7 8" id="KW-0051">Antiviral defense</keyword>
<protein>
    <recommendedName>
        <fullName evidence="8">CRISPR-associated endoribonuclease Cas2</fullName>
        <ecNumber evidence="8">3.1.-.-</ecNumber>
    </recommendedName>
</protein>
<evidence type="ECO:0000313" key="9">
    <source>
        <dbReference type="EMBL" id="NCN65625.1"/>
    </source>
</evidence>
<evidence type="ECO:0000256" key="6">
    <source>
        <dbReference type="ARBA" id="ARBA00022842"/>
    </source>
</evidence>
<dbReference type="PANTHER" id="PTHR34405:SF1">
    <property type="entry name" value="CRISPR-ASSOCIATED ENDORIBONUCLEASE CAS2"/>
    <property type="match status" value="1"/>
</dbReference>
<dbReference type="InterPro" id="IPR019199">
    <property type="entry name" value="Virulence_VapD/CRISPR_Cas2"/>
</dbReference>
<feature type="binding site" evidence="8">
    <location>
        <position position="8"/>
    </location>
    <ligand>
        <name>Mg(2+)</name>
        <dbReference type="ChEBI" id="CHEBI:18420"/>
        <note>catalytic</note>
    </ligand>
</feature>
<evidence type="ECO:0000313" key="11">
    <source>
        <dbReference type="Proteomes" id="UP000738826"/>
    </source>
</evidence>
<evidence type="ECO:0000256" key="8">
    <source>
        <dbReference type="HAMAP-Rule" id="MF_01471"/>
    </source>
</evidence>
<comment type="caution">
    <text evidence="10">The sequence shown here is derived from an EMBL/GenBank/DDBJ whole genome shotgun (WGS) entry which is preliminary data.</text>
</comment>
<keyword evidence="6 8" id="KW-0460">Magnesium</keyword>
<sequence>MYLIVVYDINEKRVNKVCRFLRTYLYWIQNSVFEGEVTNANFEKMMVKLKKIIDEKEDSVIFFKMPSEKGMEKEILGVERNEITNIL</sequence>
<dbReference type="GO" id="GO:0004521">
    <property type="term" value="F:RNA endonuclease activity"/>
    <property type="evidence" value="ECO:0007669"/>
    <property type="project" value="InterPro"/>
</dbReference>
<name>A0A8J7YXX8_9ARCH</name>
<evidence type="ECO:0000256" key="3">
    <source>
        <dbReference type="ARBA" id="ARBA00022723"/>
    </source>
</evidence>
<evidence type="ECO:0000256" key="1">
    <source>
        <dbReference type="ARBA" id="ARBA00001946"/>
    </source>
</evidence>
<organism evidence="10 11">
    <name type="scientific">Candidatus Altarchaeum hamiconexum</name>
    <dbReference type="NCBI Taxonomy" id="1803513"/>
    <lineage>
        <taxon>Archaea</taxon>
        <taxon>Candidatus Altarchaeota</taxon>
        <taxon>Candidatus Altiarchaeia</taxon>
        <taxon>Candidatus Altarchaeales</taxon>
        <taxon>Candidatus Altarchaeaceae</taxon>
        <taxon>Candidatus Altarchaeum</taxon>
    </lineage>
</organism>
<keyword evidence="4 8" id="KW-0255">Endonuclease</keyword>
<dbReference type="AlphaFoldDB" id="A0A8J7YXX8"/>
<dbReference type="HAMAP" id="MF_01471">
    <property type="entry name" value="Cas2"/>
    <property type="match status" value="1"/>
</dbReference>
<comment type="function">
    <text evidence="8">CRISPR (clustered regularly interspaced short palindromic repeat), is an adaptive immune system that provides protection against mobile genetic elements (viruses, transposable elements and conjugative plasmids). CRISPR clusters contain sequences complementary to antecedent mobile elements and target invading nucleic acids. CRISPR clusters are transcribed and processed into CRISPR RNA (crRNA). Functions as a ssRNA-specific endoribonuclease. Involved in the integration of spacer DNA into the CRISPR cassette.</text>
</comment>
<dbReference type="CDD" id="cd09725">
    <property type="entry name" value="Cas2_I_II_III"/>
    <property type="match status" value="1"/>
</dbReference>
<dbReference type="GO" id="GO:0043571">
    <property type="term" value="P:maintenance of CRISPR repeat elements"/>
    <property type="evidence" value="ECO:0007669"/>
    <property type="project" value="UniProtKB-UniRule"/>
</dbReference>
<comment type="subunit">
    <text evidence="8">Homodimer, forms a heterotetramer with a Cas1 homodimer.</text>
</comment>
<dbReference type="Pfam" id="PF09827">
    <property type="entry name" value="CRISPR_Cas2"/>
    <property type="match status" value="1"/>
</dbReference>
<dbReference type="Gene3D" id="3.30.70.240">
    <property type="match status" value="1"/>
</dbReference>
<evidence type="ECO:0000256" key="5">
    <source>
        <dbReference type="ARBA" id="ARBA00022801"/>
    </source>
</evidence>
<dbReference type="EMBL" id="JAACQH010000129">
    <property type="protein sequence ID" value="NCS91915.1"/>
    <property type="molecule type" value="Genomic_DNA"/>
</dbReference>
<evidence type="ECO:0000256" key="4">
    <source>
        <dbReference type="ARBA" id="ARBA00022759"/>
    </source>
</evidence>